<dbReference type="PANTHER" id="PTHR10201">
    <property type="entry name" value="MATRIX METALLOPROTEINASE"/>
    <property type="match status" value="1"/>
</dbReference>
<keyword evidence="5" id="KW-0677">Repeat</keyword>
<reference evidence="15" key="1">
    <citation type="submission" date="2025-08" db="UniProtKB">
        <authorList>
            <consortium name="RefSeq"/>
        </authorList>
    </citation>
    <scope>IDENTIFICATION</scope>
</reference>
<dbReference type="InterPro" id="IPR021190">
    <property type="entry name" value="Pept_M10A"/>
</dbReference>
<comment type="similarity">
    <text evidence="2">Belongs to the peptidase M10A family.</text>
</comment>
<dbReference type="RefSeq" id="XP_014667016.1">
    <property type="nucleotide sequence ID" value="XM_014811530.1"/>
</dbReference>
<dbReference type="InterPro" id="IPR033739">
    <property type="entry name" value="M10A_MMP"/>
</dbReference>
<feature type="compositionally biased region" description="Low complexity" evidence="11">
    <location>
        <begin position="305"/>
        <end position="319"/>
    </location>
</feature>
<dbReference type="PANTHER" id="PTHR10201:SF308">
    <property type="entry name" value="MATRIX METALLOPROTEINASE 2"/>
    <property type="match status" value="1"/>
</dbReference>
<keyword evidence="8" id="KW-0482">Metalloprotease</keyword>
<dbReference type="Gene3D" id="3.40.390.10">
    <property type="entry name" value="Collagenase (Catalytic Domain)"/>
    <property type="match status" value="1"/>
</dbReference>
<dbReference type="InterPro" id="IPR036365">
    <property type="entry name" value="PGBD-like_sf"/>
</dbReference>
<evidence type="ECO:0000259" key="13">
    <source>
        <dbReference type="SMART" id="SM00235"/>
    </source>
</evidence>
<accession>A0ABM1E495</accession>
<name>A0ABM1E495_PRICU</name>
<dbReference type="SMART" id="SM00120">
    <property type="entry name" value="HX"/>
    <property type="match status" value="4"/>
</dbReference>
<dbReference type="CDD" id="cd00094">
    <property type="entry name" value="HX"/>
    <property type="match status" value="1"/>
</dbReference>
<dbReference type="PROSITE" id="PS51642">
    <property type="entry name" value="HEMOPEXIN_2"/>
    <property type="match status" value="4"/>
</dbReference>
<evidence type="ECO:0000313" key="15">
    <source>
        <dbReference type="RefSeq" id="XP_014667016.1"/>
    </source>
</evidence>
<keyword evidence="6" id="KW-0378">Hydrolase</keyword>
<feature type="chain" id="PRO_5045629456" evidence="12">
    <location>
        <begin position="28"/>
        <end position="623"/>
    </location>
</feature>
<sequence length="623" mass="69930">MTLPRSACDLCVMTLLTCAACLCATSAAAISGWSSRKSDDASAPVSDATQGFLMQFGYLPEATVETGSQLTDEQISLAVKTMQEYAGLPPTGVVDNATRALMARPRCGNKDTTALSRLRRRGGGRRRRYVHQGSRWHKTDLTYKVVAYTAHVHPVEVENIVYRALKLWQDVSSLRFYPAHPSGDADIRVSFARGYHGDGYSFDGASGVLAHAFFPGPDRGGDAHFDEDEQWSKDGGTGVNLFAVAAHEFGHSLGMEHSNDVNALMFPYYQGAEHLMQLPYDDMLGITQLYGYKDSRSQPPPPTASRPQTPYYPAATPSRPQTPSPPPQHPYDPRKPTKPREPYHPRRPQPTRRPAPTLPTTRVTSPREPTAAVIPTTTTAGPTMIDACPTDYDAISVIRGELFIFRGRHFSRLREPRHVFESYPADVRYMWHALTPRDFTRVDAVYQRPDESIVIFEGPRYWIFDGVDVVSGYPQPLSDLGLPADLPRVDAAMVWGYNKKTYLFSGTMYWRFNEDDHRVEYDYPRDMRLWSGVPYNIDAAFQWTDEKTYFFKRHEYWLFDDTEMAVAEDYPQSAARDWMGCELAWLPETEALAGEADDASSARRHVGGLSLAISLCACARVFS</sequence>
<dbReference type="InterPro" id="IPR024079">
    <property type="entry name" value="MetalloPept_cat_dom_sf"/>
</dbReference>
<dbReference type="SUPFAM" id="SSF50923">
    <property type="entry name" value="Hemopexin-like domain"/>
    <property type="match status" value="1"/>
</dbReference>
<feature type="signal peptide" evidence="12">
    <location>
        <begin position="1"/>
        <end position="27"/>
    </location>
</feature>
<dbReference type="InterPro" id="IPR006026">
    <property type="entry name" value="Peptidase_Metallo"/>
</dbReference>
<evidence type="ECO:0000256" key="1">
    <source>
        <dbReference type="ARBA" id="ARBA00001947"/>
    </source>
</evidence>
<evidence type="ECO:0000256" key="7">
    <source>
        <dbReference type="ARBA" id="ARBA00022833"/>
    </source>
</evidence>
<organism evidence="14 15">
    <name type="scientific">Priapulus caudatus</name>
    <name type="common">Priapulid worm</name>
    <dbReference type="NCBI Taxonomy" id="37621"/>
    <lineage>
        <taxon>Eukaryota</taxon>
        <taxon>Metazoa</taxon>
        <taxon>Ecdysozoa</taxon>
        <taxon>Scalidophora</taxon>
        <taxon>Priapulida</taxon>
        <taxon>Priapulimorpha</taxon>
        <taxon>Priapulimorphida</taxon>
        <taxon>Priapulidae</taxon>
        <taxon>Priapulus</taxon>
    </lineage>
</organism>
<dbReference type="Pfam" id="PF00413">
    <property type="entry name" value="Peptidase_M10"/>
    <property type="match status" value="1"/>
</dbReference>
<dbReference type="Proteomes" id="UP000695022">
    <property type="component" value="Unplaced"/>
</dbReference>
<dbReference type="CDD" id="cd04278">
    <property type="entry name" value="ZnMc_MMP"/>
    <property type="match status" value="1"/>
</dbReference>
<evidence type="ECO:0000313" key="14">
    <source>
        <dbReference type="Proteomes" id="UP000695022"/>
    </source>
</evidence>
<dbReference type="SUPFAM" id="SSF55486">
    <property type="entry name" value="Metalloproteases ('zincins'), catalytic domain"/>
    <property type="match status" value="1"/>
</dbReference>
<dbReference type="Pfam" id="PF01471">
    <property type="entry name" value="PG_binding_1"/>
    <property type="match status" value="1"/>
</dbReference>
<keyword evidence="12" id="KW-0732">Signal</keyword>
<evidence type="ECO:0000256" key="8">
    <source>
        <dbReference type="ARBA" id="ARBA00023049"/>
    </source>
</evidence>
<keyword evidence="3" id="KW-0645">Protease</keyword>
<dbReference type="SUPFAM" id="SSF47090">
    <property type="entry name" value="PGBD-like"/>
    <property type="match status" value="1"/>
</dbReference>
<proteinExistence type="inferred from homology"/>
<evidence type="ECO:0000256" key="2">
    <source>
        <dbReference type="ARBA" id="ARBA00010370"/>
    </source>
</evidence>
<dbReference type="InterPro" id="IPR001818">
    <property type="entry name" value="Pept_M10_metallopeptidase"/>
</dbReference>
<gene>
    <name evidence="15" type="primary">LOC106808701</name>
</gene>
<dbReference type="GeneID" id="106808701"/>
<evidence type="ECO:0000256" key="10">
    <source>
        <dbReference type="PROSITE-ProRule" id="PRU01011"/>
    </source>
</evidence>
<evidence type="ECO:0000256" key="11">
    <source>
        <dbReference type="SAM" id="MobiDB-lite"/>
    </source>
</evidence>
<dbReference type="InterPro" id="IPR000585">
    <property type="entry name" value="Hemopexin-like_dom"/>
</dbReference>
<dbReference type="PRINTS" id="PR00138">
    <property type="entry name" value="MATRIXIN"/>
</dbReference>
<protein>
    <submittedName>
        <fullName evidence="15">Matrix metalloproteinase-2-like</fullName>
    </submittedName>
</protein>
<evidence type="ECO:0000256" key="12">
    <source>
        <dbReference type="SAM" id="SignalP"/>
    </source>
</evidence>
<keyword evidence="7" id="KW-0862">Zinc</keyword>
<keyword evidence="14" id="KW-1185">Reference proteome</keyword>
<feature type="repeat" description="Hemopexin" evidence="10">
    <location>
        <begin position="486"/>
        <end position="533"/>
    </location>
</feature>
<keyword evidence="9" id="KW-0865">Zymogen</keyword>
<dbReference type="Pfam" id="PF00045">
    <property type="entry name" value="Hemopexin"/>
    <property type="match status" value="3"/>
</dbReference>
<dbReference type="InterPro" id="IPR036375">
    <property type="entry name" value="Hemopexin-like_dom_sf"/>
</dbReference>
<comment type="cofactor">
    <cofactor evidence="1">
        <name>Zn(2+)</name>
        <dbReference type="ChEBI" id="CHEBI:29105"/>
    </cofactor>
</comment>
<evidence type="ECO:0000256" key="3">
    <source>
        <dbReference type="ARBA" id="ARBA00022670"/>
    </source>
</evidence>
<dbReference type="SMART" id="SM00235">
    <property type="entry name" value="ZnMc"/>
    <property type="match status" value="1"/>
</dbReference>
<evidence type="ECO:0000256" key="4">
    <source>
        <dbReference type="ARBA" id="ARBA00022723"/>
    </source>
</evidence>
<feature type="compositionally biased region" description="Pro residues" evidence="11">
    <location>
        <begin position="320"/>
        <end position="330"/>
    </location>
</feature>
<dbReference type="PIRSF" id="PIRSF001191">
    <property type="entry name" value="Peptidase_M10A_matrix"/>
    <property type="match status" value="1"/>
</dbReference>
<feature type="repeat" description="Hemopexin" evidence="10">
    <location>
        <begin position="439"/>
        <end position="484"/>
    </location>
</feature>
<dbReference type="InterPro" id="IPR018487">
    <property type="entry name" value="Hemopexin-like_repeat"/>
</dbReference>
<dbReference type="Gene3D" id="2.110.10.10">
    <property type="entry name" value="Hemopexin-like domain"/>
    <property type="match status" value="1"/>
</dbReference>
<feature type="compositionally biased region" description="Low complexity" evidence="11">
    <location>
        <begin position="358"/>
        <end position="368"/>
    </location>
</feature>
<evidence type="ECO:0000256" key="5">
    <source>
        <dbReference type="ARBA" id="ARBA00022737"/>
    </source>
</evidence>
<feature type="repeat" description="Hemopexin" evidence="10">
    <location>
        <begin position="389"/>
        <end position="434"/>
    </location>
</feature>
<feature type="region of interest" description="Disordered" evidence="11">
    <location>
        <begin position="292"/>
        <end position="368"/>
    </location>
</feature>
<feature type="compositionally biased region" description="Basic and acidic residues" evidence="11">
    <location>
        <begin position="331"/>
        <end position="344"/>
    </location>
</feature>
<feature type="repeat" description="Hemopexin" evidence="10">
    <location>
        <begin position="534"/>
        <end position="581"/>
    </location>
</feature>
<evidence type="ECO:0000256" key="9">
    <source>
        <dbReference type="ARBA" id="ARBA00023145"/>
    </source>
</evidence>
<keyword evidence="4" id="KW-0479">Metal-binding</keyword>
<evidence type="ECO:0000256" key="6">
    <source>
        <dbReference type="ARBA" id="ARBA00022801"/>
    </source>
</evidence>
<feature type="domain" description="Peptidase metallopeptidase" evidence="13">
    <location>
        <begin position="132"/>
        <end position="292"/>
    </location>
</feature>
<dbReference type="InterPro" id="IPR002477">
    <property type="entry name" value="Peptidoglycan-bd-like"/>
</dbReference>